<feature type="region of interest" description="Disordered" evidence="1">
    <location>
        <begin position="1"/>
        <end position="23"/>
    </location>
</feature>
<evidence type="ECO:0000256" key="1">
    <source>
        <dbReference type="SAM" id="MobiDB-lite"/>
    </source>
</evidence>
<reference evidence="3" key="1">
    <citation type="journal article" date="2019" name="Int. J. Syst. Evol. Microbiol.">
        <title>The Global Catalogue of Microorganisms (GCM) 10K type strain sequencing project: providing services to taxonomists for standard genome sequencing and annotation.</title>
        <authorList>
            <consortium name="The Broad Institute Genomics Platform"/>
            <consortium name="The Broad Institute Genome Sequencing Center for Infectious Disease"/>
            <person name="Wu L."/>
            <person name="Ma J."/>
        </authorList>
    </citation>
    <scope>NUCLEOTIDE SEQUENCE [LARGE SCALE GENOMIC DNA]</scope>
    <source>
        <strain evidence="3">CGMCC 1.16026</strain>
    </source>
</reference>
<proteinExistence type="predicted"/>
<dbReference type="RefSeq" id="WP_263371840.1">
    <property type="nucleotide sequence ID" value="NZ_JAGSYD010000003.1"/>
</dbReference>
<gene>
    <name evidence="2" type="ORF">ACFQBQ_07700</name>
</gene>
<name>A0ABW1Z8E5_9BACT</name>
<evidence type="ECO:0000313" key="2">
    <source>
        <dbReference type="EMBL" id="MFC6645471.1"/>
    </source>
</evidence>
<keyword evidence="3" id="KW-1185">Reference proteome</keyword>
<dbReference type="EMBL" id="JBHSWI010000001">
    <property type="protein sequence ID" value="MFC6645471.1"/>
    <property type="molecule type" value="Genomic_DNA"/>
</dbReference>
<evidence type="ECO:0000313" key="3">
    <source>
        <dbReference type="Proteomes" id="UP001596391"/>
    </source>
</evidence>
<dbReference type="Proteomes" id="UP001596391">
    <property type="component" value="Unassembled WGS sequence"/>
</dbReference>
<accession>A0ABW1Z8E5</accession>
<organism evidence="2 3">
    <name type="scientific">Granulicella cerasi</name>
    <dbReference type="NCBI Taxonomy" id="741063"/>
    <lineage>
        <taxon>Bacteria</taxon>
        <taxon>Pseudomonadati</taxon>
        <taxon>Acidobacteriota</taxon>
        <taxon>Terriglobia</taxon>
        <taxon>Terriglobales</taxon>
        <taxon>Acidobacteriaceae</taxon>
        <taxon>Granulicella</taxon>
    </lineage>
</organism>
<protein>
    <submittedName>
        <fullName evidence="2">Uncharacterized protein</fullName>
    </submittedName>
</protein>
<sequence>MSKSYTNHAGRRGAGSPAKGARRFSGSAQGKLFGKVESILPGTITDGGTVRVLVAEAMSNCGLSRVQIADAIARLTGLSVTERQLNNFSADSRPEYRFPLELTRAFCTVTGDDRLLTFSAELAGLHVIDDDGMQLLELGREYLRQKRAAAAMASYERILQGVEIDG</sequence>
<comment type="caution">
    <text evidence="2">The sequence shown here is derived from an EMBL/GenBank/DDBJ whole genome shotgun (WGS) entry which is preliminary data.</text>
</comment>